<proteinExistence type="predicted"/>
<sequence>MRGSRSPIWLNEEAMKEEALKVRHEQWMKEYKRTYKNEAEKAQRFEVFKANVEFIEKFNAEQEEKYGPRENVIGTNGFADWTREEYLALLTPVKDVDMVRSLAEWFARNQLKSSRHKKVGRLPAPTILVLALWWSLPVVSSVLDYHAAGFFIVLANWVAARPSQDLVSPVTLAISGVQAKKRAASCFFSSNVNLSSNCVRQDKPKLQPPLIGGPIFGPIFGLVLVCFLVSFADVCVLSSIAGKMDLVVSLRRLATKLPINLIPVGEVKLCFSLFAKAKTSLRPHLGLC</sequence>
<dbReference type="Gramene" id="OMERI07G00320.1">
    <property type="protein sequence ID" value="OMERI07G00320.1"/>
    <property type="gene ID" value="OMERI07G00320"/>
</dbReference>
<keyword evidence="1" id="KW-1133">Transmembrane helix</keyword>
<keyword evidence="1" id="KW-0472">Membrane</keyword>
<keyword evidence="1" id="KW-0812">Transmembrane</keyword>
<dbReference type="Proteomes" id="UP000008021">
    <property type="component" value="Chromosome 7"/>
</dbReference>
<dbReference type="InterPro" id="IPR013201">
    <property type="entry name" value="Prot_inhib_I29"/>
</dbReference>
<dbReference type="Gene3D" id="1.10.287.2250">
    <property type="match status" value="1"/>
</dbReference>
<dbReference type="SUPFAM" id="SSF54001">
    <property type="entry name" value="Cysteine proteinases"/>
    <property type="match status" value="1"/>
</dbReference>
<evidence type="ECO:0000313" key="3">
    <source>
        <dbReference type="EnsemblPlants" id="OMERI07G00320.1"/>
    </source>
</evidence>
<reference evidence="3" key="1">
    <citation type="submission" date="2015-04" db="UniProtKB">
        <authorList>
            <consortium name="EnsemblPlants"/>
        </authorList>
    </citation>
    <scope>IDENTIFICATION</scope>
</reference>
<keyword evidence="4" id="KW-1185">Reference proteome</keyword>
<dbReference type="STRING" id="40149.A0A0E0E6W3"/>
<dbReference type="Pfam" id="PF08246">
    <property type="entry name" value="Inhibitor_I29"/>
    <property type="match status" value="1"/>
</dbReference>
<evidence type="ECO:0000259" key="2">
    <source>
        <dbReference type="SMART" id="SM00848"/>
    </source>
</evidence>
<evidence type="ECO:0000313" key="4">
    <source>
        <dbReference type="Proteomes" id="UP000008021"/>
    </source>
</evidence>
<evidence type="ECO:0000256" key="1">
    <source>
        <dbReference type="SAM" id="Phobius"/>
    </source>
</evidence>
<dbReference type="EnsemblPlants" id="OMERI07G00320.1">
    <property type="protein sequence ID" value="OMERI07G00320.1"/>
    <property type="gene ID" value="OMERI07G00320"/>
</dbReference>
<dbReference type="SMART" id="SM00848">
    <property type="entry name" value="Inhibitor_I29"/>
    <property type="match status" value="1"/>
</dbReference>
<reference evidence="3" key="2">
    <citation type="submission" date="2018-05" db="EMBL/GenBank/DDBJ databases">
        <title>OmerRS3 (Oryza meridionalis Reference Sequence Version 3).</title>
        <authorList>
            <person name="Zhang J."/>
            <person name="Kudrna D."/>
            <person name="Lee S."/>
            <person name="Talag J."/>
            <person name="Welchert J."/>
            <person name="Wing R.A."/>
        </authorList>
    </citation>
    <scope>NUCLEOTIDE SEQUENCE [LARGE SCALE GENOMIC DNA]</scope>
    <source>
        <strain evidence="3">cv. OR44</strain>
    </source>
</reference>
<name>A0A0E0E6W3_9ORYZ</name>
<organism evidence="3">
    <name type="scientific">Oryza meridionalis</name>
    <dbReference type="NCBI Taxonomy" id="40149"/>
    <lineage>
        <taxon>Eukaryota</taxon>
        <taxon>Viridiplantae</taxon>
        <taxon>Streptophyta</taxon>
        <taxon>Embryophyta</taxon>
        <taxon>Tracheophyta</taxon>
        <taxon>Spermatophyta</taxon>
        <taxon>Magnoliopsida</taxon>
        <taxon>Liliopsida</taxon>
        <taxon>Poales</taxon>
        <taxon>Poaceae</taxon>
        <taxon>BOP clade</taxon>
        <taxon>Oryzoideae</taxon>
        <taxon>Oryzeae</taxon>
        <taxon>Oryzinae</taxon>
        <taxon>Oryza</taxon>
    </lineage>
</organism>
<dbReference type="eggNOG" id="KOG1543">
    <property type="taxonomic scope" value="Eukaryota"/>
</dbReference>
<dbReference type="HOGENOM" id="CLU_967660_0_0_1"/>
<dbReference type="InterPro" id="IPR038765">
    <property type="entry name" value="Papain-like_cys_pep_sf"/>
</dbReference>
<dbReference type="AlphaFoldDB" id="A0A0E0E6W3"/>
<feature type="transmembrane region" description="Helical" evidence="1">
    <location>
        <begin position="215"/>
        <end position="242"/>
    </location>
</feature>
<protein>
    <recommendedName>
        <fullName evidence="2">Cathepsin propeptide inhibitor domain-containing protein</fullName>
    </recommendedName>
</protein>
<feature type="domain" description="Cathepsin propeptide inhibitor" evidence="2">
    <location>
        <begin position="24"/>
        <end position="86"/>
    </location>
</feature>
<accession>A0A0E0E6W3</accession>